<dbReference type="Proteomes" id="UP000297454">
    <property type="component" value="Unassembled WGS sequence"/>
</dbReference>
<sequence length="63" mass="7177">MPMSSKEMIKLLKKNGFIYVKSGRGSHRKFMNPETGKVTQVPYHSKEIPKGLEMEILKQAGLK</sequence>
<accession>A0A4R9C1F9</accession>
<evidence type="ECO:0000256" key="4">
    <source>
        <dbReference type="ARBA" id="ARBA00022759"/>
    </source>
</evidence>
<dbReference type="OrthoDB" id="286048at2"/>
<dbReference type="InterPro" id="IPR038570">
    <property type="entry name" value="HicA_sf"/>
</dbReference>
<dbReference type="Pfam" id="PF07927">
    <property type="entry name" value="HicA_toxin"/>
    <property type="match status" value="1"/>
</dbReference>
<keyword evidence="2" id="KW-1277">Toxin-antitoxin system</keyword>
<evidence type="ECO:0000256" key="3">
    <source>
        <dbReference type="ARBA" id="ARBA00022722"/>
    </source>
</evidence>
<dbReference type="GO" id="GO:0003729">
    <property type="term" value="F:mRNA binding"/>
    <property type="evidence" value="ECO:0007669"/>
    <property type="project" value="InterPro"/>
</dbReference>
<evidence type="ECO:0000256" key="7">
    <source>
        <dbReference type="ARBA" id="ARBA00023016"/>
    </source>
</evidence>
<comment type="similarity">
    <text evidence="1">Belongs to the HicA mRNA interferase family.</text>
</comment>
<dbReference type="GO" id="GO:0004519">
    <property type="term" value="F:endonuclease activity"/>
    <property type="evidence" value="ECO:0007669"/>
    <property type="project" value="UniProtKB-KW"/>
</dbReference>
<dbReference type="InterPro" id="IPR012933">
    <property type="entry name" value="HicA_mRNA_interferase"/>
</dbReference>
<evidence type="ECO:0000256" key="2">
    <source>
        <dbReference type="ARBA" id="ARBA00022649"/>
    </source>
</evidence>
<keyword evidence="7" id="KW-0346">Stress response</keyword>
<proteinExistence type="inferred from homology"/>
<dbReference type="Gene3D" id="3.30.920.30">
    <property type="entry name" value="Hypothetical protein"/>
    <property type="match status" value="1"/>
</dbReference>
<dbReference type="AlphaFoldDB" id="A0A4R9C1F9"/>
<keyword evidence="4" id="KW-0255">Endonuclease</keyword>
<gene>
    <name evidence="8" type="ORF">EQF91_06720</name>
</gene>
<protein>
    <submittedName>
        <fullName evidence="8">Type II toxin-antitoxin system HicA family toxin</fullName>
    </submittedName>
</protein>
<evidence type="ECO:0000256" key="6">
    <source>
        <dbReference type="ARBA" id="ARBA00022884"/>
    </source>
</evidence>
<evidence type="ECO:0000256" key="1">
    <source>
        <dbReference type="ARBA" id="ARBA00006620"/>
    </source>
</evidence>
<keyword evidence="6" id="KW-0694">RNA-binding</keyword>
<keyword evidence="3" id="KW-0540">Nuclease</keyword>
<comment type="caution">
    <text evidence="8">The sequence shown here is derived from an EMBL/GenBank/DDBJ whole genome shotgun (WGS) entry which is preliminary data.</text>
</comment>
<name>A0A4R9C1F9_9FIRM</name>
<dbReference type="EMBL" id="SCFR01000026">
    <property type="protein sequence ID" value="TFF65003.1"/>
    <property type="molecule type" value="Genomic_DNA"/>
</dbReference>
<keyword evidence="9" id="KW-1185">Reference proteome</keyword>
<dbReference type="GO" id="GO:0016787">
    <property type="term" value="F:hydrolase activity"/>
    <property type="evidence" value="ECO:0007669"/>
    <property type="project" value="UniProtKB-KW"/>
</dbReference>
<evidence type="ECO:0000256" key="5">
    <source>
        <dbReference type="ARBA" id="ARBA00022801"/>
    </source>
</evidence>
<dbReference type="SUPFAM" id="SSF54786">
    <property type="entry name" value="YcfA/nrd intein domain"/>
    <property type="match status" value="1"/>
</dbReference>
<keyword evidence="5" id="KW-0378">Hydrolase</keyword>
<reference evidence="8 9" key="1">
    <citation type="submission" date="2019-01" db="EMBL/GenBank/DDBJ databases">
        <title>Draft Genome Sequences of Helcococcus ovis Strains Isolated from the Uterus and Vagina of Dairy Cows with Metritis.</title>
        <authorList>
            <person name="Cunha F."/>
            <person name="Jeon S.J."/>
            <person name="Kutzer P."/>
            <person name="Galvao K.N."/>
        </authorList>
    </citation>
    <scope>NUCLEOTIDE SEQUENCE [LARGE SCALE GENOMIC DNA]</scope>
    <source>
        <strain evidence="8 9">KG-37</strain>
    </source>
</reference>
<evidence type="ECO:0000313" key="8">
    <source>
        <dbReference type="EMBL" id="TFF65003.1"/>
    </source>
</evidence>
<evidence type="ECO:0000313" key="9">
    <source>
        <dbReference type="Proteomes" id="UP000297454"/>
    </source>
</evidence>
<organism evidence="8 9">
    <name type="scientific">Helcococcus ovis</name>
    <dbReference type="NCBI Taxonomy" id="72026"/>
    <lineage>
        <taxon>Bacteria</taxon>
        <taxon>Bacillati</taxon>
        <taxon>Bacillota</taxon>
        <taxon>Tissierellia</taxon>
        <taxon>Tissierellales</taxon>
        <taxon>Peptoniphilaceae</taxon>
        <taxon>Helcococcus</taxon>
    </lineage>
</organism>